<dbReference type="InterPro" id="IPR039420">
    <property type="entry name" value="WalR-like"/>
</dbReference>
<keyword evidence="2 8" id="KW-0597">Phosphoprotein</keyword>
<dbReference type="GO" id="GO:0000156">
    <property type="term" value="F:phosphorelay response regulator activity"/>
    <property type="evidence" value="ECO:0007669"/>
    <property type="project" value="TreeGrafter"/>
</dbReference>
<evidence type="ECO:0000256" key="7">
    <source>
        <dbReference type="ARBA" id="ARBA00024867"/>
    </source>
</evidence>
<dbReference type="AlphaFoldDB" id="U2K5D3"/>
<dbReference type="GO" id="GO:0005829">
    <property type="term" value="C:cytosol"/>
    <property type="evidence" value="ECO:0007669"/>
    <property type="project" value="TreeGrafter"/>
</dbReference>
<keyword evidence="13" id="KW-1185">Reference proteome</keyword>
<dbReference type="InterPro" id="IPR001789">
    <property type="entry name" value="Sig_transdc_resp-reg_receiver"/>
</dbReference>
<feature type="DNA-binding region" description="OmpR/PhoB-type" evidence="9">
    <location>
        <begin position="124"/>
        <end position="222"/>
    </location>
</feature>
<dbReference type="SMART" id="SM00862">
    <property type="entry name" value="Trans_reg_C"/>
    <property type="match status" value="1"/>
</dbReference>
<dbReference type="Gene3D" id="3.40.50.2300">
    <property type="match status" value="1"/>
</dbReference>
<dbReference type="PATRIC" id="fig|411473.3.peg.1839"/>
<dbReference type="HOGENOM" id="CLU_000445_30_4_9"/>
<dbReference type="EMBL" id="AWVF01000276">
    <property type="protein sequence ID" value="ERJ93711.1"/>
    <property type="molecule type" value="Genomic_DNA"/>
</dbReference>
<keyword evidence="3" id="KW-0902">Two-component regulatory system</keyword>
<evidence type="ECO:0000256" key="8">
    <source>
        <dbReference type="PROSITE-ProRule" id="PRU00169"/>
    </source>
</evidence>
<gene>
    <name evidence="12" type="ORF">RUMCAL_02226</name>
</gene>
<dbReference type="FunFam" id="1.10.10.10:FF:000018">
    <property type="entry name" value="DNA-binding response regulator ResD"/>
    <property type="match status" value="1"/>
</dbReference>
<protein>
    <recommendedName>
        <fullName evidence="1">Stage 0 sporulation protein A homolog</fullName>
    </recommendedName>
</protein>
<dbReference type="PROSITE" id="PS50110">
    <property type="entry name" value="RESPONSE_REGULATORY"/>
    <property type="match status" value="1"/>
</dbReference>
<dbReference type="PANTHER" id="PTHR48111">
    <property type="entry name" value="REGULATOR OF RPOS"/>
    <property type="match status" value="1"/>
</dbReference>
<dbReference type="SUPFAM" id="SSF46894">
    <property type="entry name" value="C-terminal effector domain of the bipartite response regulators"/>
    <property type="match status" value="1"/>
</dbReference>
<dbReference type="PANTHER" id="PTHR48111:SF21">
    <property type="entry name" value="DNA-BINDING DUAL MASTER TRANSCRIPTIONAL REGULATOR RPAA"/>
    <property type="match status" value="1"/>
</dbReference>
<proteinExistence type="predicted"/>
<keyword evidence="6" id="KW-0804">Transcription</keyword>
<reference evidence="12 13" key="1">
    <citation type="submission" date="2013-07" db="EMBL/GenBank/DDBJ databases">
        <authorList>
            <person name="Weinstock G."/>
            <person name="Sodergren E."/>
            <person name="Wylie T."/>
            <person name="Fulton L."/>
            <person name="Fulton R."/>
            <person name="Fronick C."/>
            <person name="O'Laughlin M."/>
            <person name="Godfrey J."/>
            <person name="Miner T."/>
            <person name="Herter B."/>
            <person name="Appelbaum E."/>
            <person name="Cordes M."/>
            <person name="Lek S."/>
            <person name="Wollam A."/>
            <person name="Pepin K.H."/>
            <person name="Palsikar V.B."/>
            <person name="Mitreva M."/>
            <person name="Wilson R.K."/>
        </authorList>
    </citation>
    <scope>NUCLEOTIDE SEQUENCE [LARGE SCALE GENOMIC DNA]</scope>
    <source>
        <strain evidence="12 13">ATCC 27760</strain>
    </source>
</reference>
<comment type="caution">
    <text evidence="12">The sequence shown here is derived from an EMBL/GenBank/DDBJ whole genome shotgun (WGS) entry which is preliminary data.</text>
</comment>
<evidence type="ECO:0000313" key="12">
    <source>
        <dbReference type="EMBL" id="ERJ93711.1"/>
    </source>
</evidence>
<dbReference type="SMART" id="SM00448">
    <property type="entry name" value="REC"/>
    <property type="match status" value="1"/>
</dbReference>
<evidence type="ECO:0000256" key="5">
    <source>
        <dbReference type="ARBA" id="ARBA00023125"/>
    </source>
</evidence>
<dbReference type="Proteomes" id="UP000016662">
    <property type="component" value="Unassembled WGS sequence"/>
</dbReference>
<evidence type="ECO:0000256" key="9">
    <source>
        <dbReference type="PROSITE-ProRule" id="PRU01091"/>
    </source>
</evidence>
<dbReference type="eggNOG" id="COG0745">
    <property type="taxonomic scope" value="Bacteria"/>
</dbReference>
<evidence type="ECO:0000256" key="6">
    <source>
        <dbReference type="ARBA" id="ARBA00023163"/>
    </source>
</evidence>
<dbReference type="STRING" id="411473.RUMCAL_02226"/>
<name>U2K5D3_9FIRM</name>
<evidence type="ECO:0000256" key="2">
    <source>
        <dbReference type="ARBA" id="ARBA00022553"/>
    </source>
</evidence>
<feature type="domain" description="OmpR/PhoB-type" evidence="11">
    <location>
        <begin position="124"/>
        <end position="222"/>
    </location>
</feature>
<dbReference type="GO" id="GO:0006355">
    <property type="term" value="P:regulation of DNA-templated transcription"/>
    <property type="evidence" value="ECO:0007669"/>
    <property type="project" value="InterPro"/>
</dbReference>
<evidence type="ECO:0000259" key="11">
    <source>
        <dbReference type="PROSITE" id="PS51755"/>
    </source>
</evidence>
<dbReference type="Gene3D" id="6.10.250.690">
    <property type="match status" value="1"/>
</dbReference>
<evidence type="ECO:0000259" key="10">
    <source>
        <dbReference type="PROSITE" id="PS50110"/>
    </source>
</evidence>
<evidence type="ECO:0000256" key="1">
    <source>
        <dbReference type="ARBA" id="ARBA00018672"/>
    </source>
</evidence>
<dbReference type="InterPro" id="IPR001867">
    <property type="entry name" value="OmpR/PhoB-type_DNA-bd"/>
</dbReference>
<dbReference type="Pfam" id="PF00072">
    <property type="entry name" value="Response_reg"/>
    <property type="match status" value="1"/>
</dbReference>
<keyword evidence="5 9" id="KW-0238">DNA-binding</keyword>
<dbReference type="InterPro" id="IPR011006">
    <property type="entry name" value="CheY-like_superfamily"/>
</dbReference>
<dbReference type="SUPFAM" id="SSF52172">
    <property type="entry name" value="CheY-like"/>
    <property type="match status" value="1"/>
</dbReference>
<feature type="domain" description="Response regulatory" evidence="10">
    <location>
        <begin position="1"/>
        <end position="113"/>
    </location>
</feature>
<dbReference type="Gene3D" id="1.10.10.10">
    <property type="entry name" value="Winged helix-like DNA-binding domain superfamily/Winged helix DNA-binding domain"/>
    <property type="match status" value="1"/>
</dbReference>
<evidence type="ECO:0000256" key="3">
    <source>
        <dbReference type="ARBA" id="ARBA00023012"/>
    </source>
</evidence>
<dbReference type="GO" id="GO:0000976">
    <property type="term" value="F:transcription cis-regulatory region binding"/>
    <property type="evidence" value="ECO:0007669"/>
    <property type="project" value="TreeGrafter"/>
</dbReference>
<feature type="modified residue" description="4-aspartylphosphate" evidence="8">
    <location>
        <position position="46"/>
    </location>
</feature>
<dbReference type="InterPro" id="IPR036388">
    <property type="entry name" value="WH-like_DNA-bd_sf"/>
</dbReference>
<evidence type="ECO:0000256" key="4">
    <source>
        <dbReference type="ARBA" id="ARBA00023015"/>
    </source>
</evidence>
<accession>U2K5D3</accession>
<dbReference type="InterPro" id="IPR016032">
    <property type="entry name" value="Sig_transdc_resp-reg_C-effctor"/>
</dbReference>
<dbReference type="CDD" id="cd00383">
    <property type="entry name" value="trans_reg_C"/>
    <property type="match status" value="1"/>
</dbReference>
<evidence type="ECO:0000313" key="13">
    <source>
        <dbReference type="Proteomes" id="UP000016662"/>
    </source>
</evidence>
<dbReference type="GO" id="GO:0032993">
    <property type="term" value="C:protein-DNA complex"/>
    <property type="evidence" value="ECO:0007669"/>
    <property type="project" value="TreeGrafter"/>
</dbReference>
<keyword evidence="4" id="KW-0805">Transcription regulation</keyword>
<sequence>MEDDTGIRELITCALQSGGYTAKGFPDGKSFFQRVQEEQPALILLDIMLPDEDGISILKRLKSDAATAEIPVIMLSAKSSEIDKVTGLENGADDYITKPFGIMELLSRVKAVLRRSHVQKPEQQQVLSAHDLTIDLNQRTVVYLETEIVLTYKEFELLSYLVRNRGSAISRDRLLEQVWGFSYEGETRTVDAHVKTLRQKLEAAGCTNLIHTVRGYGYKIGG</sequence>
<dbReference type="PROSITE" id="PS51755">
    <property type="entry name" value="OMPR_PHOB"/>
    <property type="match status" value="1"/>
</dbReference>
<comment type="function">
    <text evidence="7">May play the central regulatory role in sporulation. It may be an element of the effector pathway responsible for the activation of sporulation genes in response to nutritional stress. Spo0A may act in concert with spo0H (a sigma factor) to control the expression of some genes that are critical to the sporulation process.</text>
</comment>
<organism evidence="12 13">
    <name type="scientific">Ruminococcus callidus ATCC 27760</name>
    <dbReference type="NCBI Taxonomy" id="411473"/>
    <lineage>
        <taxon>Bacteria</taxon>
        <taxon>Bacillati</taxon>
        <taxon>Bacillota</taxon>
        <taxon>Clostridia</taxon>
        <taxon>Eubacteriales</taxon>
        <taxon>Oscillospiraceae</taxon>
        <taxon>Ruminococcus</taxon>
    </lineage>
</organism>
<dbReference type="Pfam" id="PF00486">
    <property type="entry name" value="Trans_reg_C"/>
    <property type="match status" value="1"/>
</dbReference>